<comment type="caution">
    <text evidence="1">The sequence shown here is derived from an EMBL/GenBank/DDBJ whole genome shotgun (WGS) entry which is preliminary data.</text>
</comment>
<proteinExistence type="predicted"/>
<accession>J9D7N6</accession>
<dbReference type="AlphaFoldDB" id="J9D7N6"/>
<dbReference type="EMBL" id="AMCI01000540">
    <property type="protein sequence ID" value="EJX08801.1"/>
    <property type="molecule type" value="Genomic_DNA"/>
</dbReference>
<organism evidence="1">
    <name type="scientific">gut metagenome</name>
    <dbReference type="NCBI Taxonomy" id="749906"/>
    <lineage>
        <taxon>unclassified sequences</taxon>
        <taxon>metagenomes</taxon>
        <taxon>organismal metagenomes</taxon>
    </lineage>
</organism>
<name>J9D7N6_9ZZZZ</name>
<gene>
    <name evidence="1" type="ORF">EVA_03097</name>
</gene>
<protein>
    <submittedName>
        <fullName evidence="1">Uncharacterized protein</fullName>
    </submittedName>
</protein>
<sequence>MKQKDISIRKAFLFPSHEIITIRQAFSVHCTFPLANLQGT</sequence>
<evidence type="ECO:0000313" key="1">
    <source>
        <dbReference type="EMBL" id="EJX08801.1"/>
    </source>
</evidence>
<reference evidence="1" key="1">
    <citation type="journal article" date="2012" name="PLoS ONE">
        <title>Gene sets for utilization of primary and secondary nutrition supplies in the distal gut of endangered iberian lynx.</title>
        <authorList>
            <person name="Alcaide M."/>
            <person name="Messina E."/>
            <person name="Richter M."/>
            <person name="Bargiela R."/>
            <person name="Peplies J."/>
            <person name="Huws S.A."/>
            <person name="Newbold C.J."/>
            <person name="Golyshin P.N."/>
            <person name="Simon M.A."/>
            <person name="Lopez G."/>
            <person name="Yakimov M.M."/>
            <person name="Ferrer M."/>
        </authorList>
    </citation>
    <scope>NUCLEOTIDE SEQUENCE</scope>
</reference>